<accession>A0A165S8E9</accession>
<organism evidence="1 2">
    <name type="scientific">Neolentinus lepideus HHB14362 ss-1</name>
    <dbReference type="NCBI Taxonomy" id="1314782"/>
    <lineage>
        <taxon>Eukaryota</taxon>
        <taxon>Fungi</taxon>
        <taxon>Dikarya</taxon>
        <taxon>Basidiomycota</taxon>
        <taxon>Agaricomycotina</taxon>
        <taxon>Agaricomycetes</taxon>
        <taxon>Gloeophyllales</taxon>
        <taxon>Gloeophyllaceae</taxon>
        <taxon>Neolentinus</taxon>
    </lineage>
</organism>
<sequence>MRAGLYCGALTLPHSLSAISDCGMSSAICWRQCSMRANSTITTIRELCCSSIHCLVGPRSALTLPNKVSKNGDKYVSATRQLFLIDVGSYRVPFSLRLSSRTCVPHRGYDVQMEKAFTRQASTSCRSHRNAYVLLPLFTFVTNMTYMMHPASLRGGVAPRL</sequence>
<evidence type="ECO:0000313" key="2">
    <source>
        <dbReference type="Proteomes" id="UP000076761"/>
    </source>
</evidence>
<proteinExistence type="predicted"/>
<name>A0A165S8E9_9AGAM</name>
<dbReference type="AlphaFoldDB" id="A0A165S8E9"/>
<keyword evidence="2" id="KW-1185">Reference proteome</keyword>
<protein>
    <submittedName>
        <fullName evidence="1">Uncharacterized protein</fullName>
    </submittedName>
</protein>
<dbReference type="EMBL" id="KV425575">
    <property type="protein sequence ID" value="KZT24800.1"/>
    <property type="molecule type" value="Genomic_DNA"/>
</dbReference>
<evidence type="ECO:0000313" key="1">
    <source>
        <dbReference type="EMBL" id="KZT24800.1"/>
    </source>
</evidence>
<reference evidence="1 2" key="1">
    <citation type="journal article" date="2016" name="Mol. Biol. Evol.">
        <title>Comparative Genomics of Early-Diverging Mushroom-Forming Fungi Provides Insights into the Origins of Lignocellulose Decay Capabilities.</title>
        <authorList>
            <person name="Nagy L.G."/>
            <person name="Riley R."/>
            <person name="Tritt A."/>
            <person name="Adam C."/>
            <person name="Daum C."/>
            <person name="Floudas D."/>
            <person name="Sun H."/>
            <person name="Yadav J.S."/>
            <person name="Pangilinan J."/>
            <person name="Larsson K.H."/>
            <person name="Matsuura K."/>
            <person name="Barry K."/>
            <person name="Labutti K."/>
            <person name="Kuo R."/>
            <person name="Ohm R.A."/>
            <person name="Bhattacharya S.S."/>
            <person name="Shirouzu T."/>
            <person name="Yoshinaga Y."/>
            <person name="Martin F.M."/>
            <person name="Grigoriev I.V."/>
            <person name="Hibbett D.S."/>
        </authorList>
    </citation>
    <scope>NUCLEOTIDE SEQUENCE [LARGE SCALE GENOMIC DNA]</scope>
    <source>
        <strain evidence="1 2">HHB14362 ss-1</strain>
    </source>
</reference>
<dbReference type="InParanoid" id="A0A165S8E9"/>
<gene>
    <name evidence="1" type="ORF">NEOLEDRAFT_395098</name>
</gene>
<dbReference type="Proteomes" id="UP000076761">
    <property type="component" value="Unassembled WGS sequence"/>
</dbReference>